<proteinExistence type="inferred from homology"/>
<comment type="similarity">
    <text evidence="2">Belongs to the CpxP/Spy family.</text>
</comment>
<name>A0A5J5FY83_9GAMM</name>
<evidence type="ECO:0000256" key="2">
    <source>
        <dbReference type="ARBA" id="ARBA00008441"/>
    </source>
</evidence>
<keyword evidence="3 6" id="KW-0732">Signal</keyword>
<organism evidence="7 8">
    <name type="scientific">Affinibrenneria salicis</name>
    <dbReference type="NCBI Taxonomy" id="2590031"/>
    <lineage>
        <taxon>Bacteria</taxon>
        <taxon>Pseudomonadati</taxon>
        <taxon>Pseudomonadota</taxon>
        <taxon>Gammaproteobacteria</taxon>
        <taxon>Enterobacterales</taxon>
        <taxon>Pectobacteriaceae</taxon>
        <taxon>Affinibrenneria</taxon>
    </lineage>
</organism>
<evidence type="ECO:0000256" key="1">
    <source>
        <dbReference type="ARBA" id="ARBA00004418"/>
    </source>
</evidence>
<evidence type="ECO:0000256" key="4">
    <source>
        <dbReference type="ARBA" id="ARBA00022764"/>
    </source>
</evidence>
<keyword evidence="8" id="KW-1185">Reference proteome</keyword>
<dbReference type="GO" id="GO:0030288">
    <property type="term" value="C:outer membrane-bounded periplasmic space"/>
    <property type="evidence" value="ECO:0007669"/>
    <property type="project" value="TreeGrafter"/>
</dbReference>
<evidence type="ECO:0000256" key="3">
    <source>
        <dbReference type="ARBA" id="ARBA00022729"/>
    </source>
</evidence>
<evidence type="ECO:0000256" key="6">
    <source>
        <dbReference type="SAM" id="SignalP"/>
    </source>
</evidence>
<gene>
    <name evidence="7" type="primary">cpxP</name>
    <name evidence="7" type="ORF">FJU30_16380</name>
</gene>
<dbReference type="InterPro" id="IPR012899">
    <property type="entry name" value="LTXXQ"/>
</dbReference>
<dbReference type="AlphaFoldDB" id="A0A5J5FY83"/>
<dbReference type="Proteomes" id="UP000335415">
    <property type="component" value="Unassembled WGS sequence"/>
</dbReference>
<evidence type="ECO:0000313" key="8">
    <source>
        <dbReference type="Proteomes" id="UP000335415"/>
    </source>
</evidence>
<comment type="caution">
    <text evidence="7">The sequence shown here is derived from an EMBL/GenBank/DDBJ whole genome shotgun (WGS) entry which is preliminary data.</text>
</comment>
<evidence type="ECO:0000256" key="5">
    <source>
        <dbReference type="SAM" id="MobiDB-lite"/>
    </source>
</evidence>
<dbReference type="Gene3D" id="1.20.120.1490">
    <property type="match status" value="1"/>
</dbReference>
<comment type="subcellular location">
    <subcellularLocation>
        <location evidence="1">Periplasm</location>
    </subcellularLocation>
</comment>
<feature type="signal peptide" evidence="6">
    <location>
        <begin position="1"/>
        <end position="21"/>
    </location>
</feature>
<feature type="region of interest" description="Disordered" evidence="5">
    <location>
        <begin position="140"/>
        <end position="161"/>
    </location>
</feature>
<keyword evidence="4" id="KW-0574">Periplasm</keyword>
<dbReference type="InterPro" id="IPR052211">
    <property type="entry name" value="Cpx_auxiliary_protein"/>
</dbReference>
<evidence type="ECO:0000313" key="7">
    <source>
        <dbReference type="EMBL" id="KAA8998576.1"/>
    </source>
</evidence>
<feature type="chain" id="PRO_5023846442" evidence="6">
    <location>
        <begin position="22"/>
        <end position="161"/>
    </location>
</feature>
<dbReference type="RefSeq" id="WP_150436052.1">
    <property type="nucleotide sequence ID" value="NZ_VYKJ01000008.1"/>
</dbReference>
<dbReference type="NCBIfam" id="NF007687">
    <property type="entry name" value="PRK10363.1"/>
    <property type="match status" value="1"/>
</dbReference>
<dbReference type="PANTHER" id="PTHR38102">
    <property type="entry name" value="PERIPLASMIC CHAPERONE SPY"/>
    <property type="match status" value="1"/>
</dbReference>
<dbReference type="Pfam" id="PF07813">
    <property type="entry name" value="LTXXQ"/>
    <property type="match status" value="1"/>
</dbReference>
<dbReference type="CDD" id="cd09916">
    <property type="entry name" value="CpxP_like"/>
    <property type="match status" value="1"/>
</dbReference>
<reference evidence="7 8" key="1">
    <citation type="submission" date="2019-09" db="EMBL/GenBank/DDBJ databases">
        <authorList>
            <person name="Li Y."/>
        </authorList>
    </citation>
    <scope>NUCLEOTIDE SEQUENCE [LARGE SCALE GENOMIC DNA]</scope>
    <source>
        <strain evidence="7 8">L3-3HA</strain>
    </source>
</reference>
<dbReference type="PANTHER" id="PTHR38102:SF2">
    <property type="entry name" value="PERIPLASMIC PROTEIN CPXP"/>
    <property type="match status" value="1"/>
</dbReference>
<dbReference type="OrthoDB" id="6505017at2"/>
<protein>
    <submittedName>
        <fullName evidence="7">Cell-envelope stress modulator CpxP</fullName>
    </submittedName>
</protein>
<feature type="compositionally biased region" description="Polar residues" evidence="5">
    <location>
        <begin position="146"/>
        <end position="161"/>
    </location>
</feature>
<accession>A0A5J5FY83</accession>
<sequence length="161" mass="18349">MRQVSALSLVSLLVLGSSAAASETDNASKGIWSHDETATVTVSGHQGMFDGVRLTELQRQQMRDLMQLARQELPELNTNDVEVMHRLIIAEKFDEAAVRAQAEKMAQRQVVRQVEMAKVRNQMYNLLTSEQKQILAQKHQQRMESMRQQMDRVNQASARKQ</sequence>
<dbReference type="GO" id="GO:0051082">
    <property type="term" value="F:unfolded protein binding"/>
    <property type="evidence" value="ECO:0007669"/>
    <property type="project" value="TreeGrafter"/>
</dbReference>
<dbReference type="EMBL" id="VYKJ01000008">
    <property type="protein sequence ID" value="KAA8998576.1"/>
    <property type="molecule type" value="Genomic_DNA"/>
</dbReference>